<accession>A0A1D7U605</accession>
<evidence type="ECO:0000313" key="2">
    <source>
        <dbReference type="Proteomes" id="UP000094969"/>
    </source>
</evidence>
<name>A0A1D7U605_9HYPH</name>
<dbReference type="InterPro" id="IPR045372">
    <property type="entry name" value="YidB"/>
</dbReference>
<reference evidence="1 2" key="1">
    <citation type="journal article" date="2015" name="Antonie Van Leeuwenhoek">
        <title>Bosea vaviloviae sp. nov., a new species of slow-growing rhizobia isolated from nodules of the relict species Vavilovia formosa (Stev.) Fed.</title>
        <authorList>
            <person name="Safronova V.I."/>
            <person name="Kuznetsova I.G."/>
            <person name="Sazanova A.L."/>
            <person name="Kimeklis A.K."/>
            <person name="Belimov A.A."/>
            <person name="Andronov E.E."/>
            <person name="Pinaev A.G."/>
            <person name="Chizhevskaya E.P."/>
            <person name="Pukhaev A.R."/>
            <person name="Popov K.P."/>
            <person name="Willems A."/>
            <person name="Tikhonovich I.A."/>
        </authorList>
    </citation>
    <scope>NUCLEOTIDE SEQUENCE [LARGE SCALE GENOMIC DNA]</scope>
    <source>
        <strain evidence="1 2">Vaf18</strain>
    </source>
</reference>
<dbReference type="KEGG" id="bvv:BHK69_22065"/>
<proteinExistence type="predicted"/>
<dbReference type="Proteomes" id="UP000094969">
    <property type="component" value="Chromosome"/>
</dbReference>
<dbReference type="Pfam" id="PF20159">
    <property type="entry name" value="YidB"/>
    <property type="match status" value="1"/>
</dbReference>
<dbReference type="OrthoDB" id="4235777at2"/>
<dbReference type="InterPro" id="IPR027405">
    <property type="entry name" value="YidB-like"/>
</dbReference>
<dbReference type="Gene3D" id="1.10.10.690">
    <property type="entry name" value="YidB-like"/>
    <property type="match status" value="1"/>
</dbReference>
<sequence length="120" mass="12119">MSLLDGLKGALGGLVEQAQAQLLPELLSKALASTSLGSLQGLLEKLQASGLGPQVASWLGSGANQPVTAEQIEAALGDTIIGKIASTFNRSPDEVAGFLAAHLPTLINALSPNGTLQPHA</sequence>
<evidence type="ECO:0000313" key="1">
    <source>
        <dbReference type="EMBL" id="AOO82764.1"/>
    </source>
</evidence>
<gene>
    <name evidence="1" type="ORF">BHK69_22065</name>
</gene>
<evidence type="ECO:0008006" key="3">
    <source>
        <dbReference type="Google" id="ProtNLM"/>
    </source>
</evidence>
<protein>
    <recommendedName>
        <fullName evidence="3">DUF937 domain-containing protein</fullName>
    </recommendedName>
</protein>
<dbReference type="RefSeq" id="WP_069691970.1">
    <property type="nucleotide sequence ID" value="NZ_CP017147.1"/>
</dbReference>
<keyword evidence="2" id="KW-1185">Reference proteome</keyword>
<dbReference type="SUPFAM" id="SSF140804">
    <property type="entry name" value="YidB-like"/>
    <property type="match status" value="1"/>
</dbReference>
<dbReference type="EMBL" id="CP017147">
    <property type="protein sequence ID" value="AOO82764.1"/>
    <property type="molecule type" value="Genomic_DNA"/>
</dbReference>
<organism evidence="1 2">
    <name type="scientific">Bosea vaviloviae</name>
    <dbReference type="NCBI Taxonomy" id="1526658"/>
    <lineage>
        <taxon>Bacteria</taxon>
        <taxon>Pseudomonadati</taxon>
        <taxon>Pseudomonadota</taxon>
        <taxon>Alphaproteobacteria</taxon>
        <taxon>Hyphomicrobiales</taxon>
        <taxon>Boseaceae</taxon>
        <taxon>Bosea</taxon>
    </lineage>
</organism>
<dbReference type="AlphaFoldDB" id="A0A1D7U605"/>
<dbReference type="STRING" id="1526658.BHK69_22065"/>